<organism evidence="2 3">
    <name type="scientific">Athelia psychrophila</name>
    <dbReference type="NCBI Taxonomy" id="1759441"/>
    <lineage>
        <taxon>Eukaryota</taxon>
        <taxon>Fungi</taxon>
        <taxon>Dikarya</taxon>
        <taxon>Basidiomycota</taxon>
        <taxon>Agaricomycotina</taxon>
        <taxon>Agaricomycetes</taxon>
        <taxon>Agaricomycetidae</taxon>
        <taxon>Atheliales</taxon>
        <taxon>Atheliaceae</taxon>
        <taxon>Athelia</taxon>
    </lineage>
</organism>
<name>A0A166K0Y7_9AGAM</name>
<dbReference type="OrthoDB" id="3317187at2759"/>
<reference evidence="2 3" key="1">
    <citation type="journal article" date="2016" name="Mol. Biol. Evol.">
        <title>Comparative Genomics of Early-Diverging Mushroom-Forming Fungi Provides Insights into the Origins of Lignocellulose Decay Capabilities.</title>
        <authorList>
            <person name="Nagy L.G."/>
            <person name="Riley R."/>
            <person name="Tritt A."/>
            <person name="Adam C."/>
            <person name="Daum C."/>
            <person name="Floudas D."/>
            <person name="Sun H."/>
            <person name="Yadav J.S."/>
            <person name="Pangilinan J."/>
            <person name="Larsson K.H."/>
            <person name="Matsuura K."/>
            <person name="Barry K."/>
            <person name="Labutti K."/>
            <person name="Kuo R."/>
            <person name="Ohm R.A."/>
            <person name="Bhattacharya S.S."/>
            <person name="Shirouzu T."/>
            <person name="Yoshinaga Y."/>
            <person name="Martin F.M."/>
            <person name="Grigoriev I.V."/>
            <person name="Hibbett D.S."/>
        </authorList>
    </citation>
    <scope>NUCLEOTIDE SEQUENCE [LARGE SCALE GENOMIC DNA]</scope>
    <source>
        <strain evidence="2 3">CBS 109695</strain>
    </source>
</reference>
<dbReference type="Pfam" id="PF18718">
    <property type="entry name" value="CxC5"/>
    <property type="match status" value="1"/>
</dbReference>
<evidence type="ECO:0000259" key="1">
    <source>
        <dbReference type="Pfam" id="PF18718"/>
    </source>
</evidence>
<gene>
    <name evidence="2" type="ORF">FIBSPDRAFT_953666</name>
</gene>
<evidence type="ECO:0000313" key="3">
    <source>
        <dbReference type="Proteomes" id="UP000076532"/>
    </source>
</evidence>
<protein>
    <recommendedName>
        <fullName evidence="1">CxC5 like cysteine cluster associated with KDZ domain-containing protein</fullName>
    </recommendedName>
</protein>
<sequence length="401" mass="45098">MMVIQGSAIFTLDRRQRSTSNRSSSAWINHFAKYIDEDVLPNLPHPYGLEYTQGVHPEGDRDTNITPSLRVTPHMLYTLADTLGIQHLPPTDRPKNLIVSLPMPLLPGAYQCLQCNGALYQPSSGHITKAWVLEPYNAHRVPIFAGECRHCRTKTFPDRFMRLSPNSDTAEEEVFIPSASAIQLGRGRYASRQLANMLSTCVTSAHMPLSTFATCWNASGSHLDENGDLMKISHKHMWRLFVIHHILLFSHPNEEFVLPAPVDEADEAADGDEEAEINVLSPDQRMVQRALTFWESVPSGHYHTYRLRDTAAHRCIKCAHFHRSFRPGDVTDTSTEAELLEAHRNVIEDQTRIVTATVIDRMEKICHKLMSVVVLWSIIAMADSAGHICSINSNVAFKVAE</sequence>
<keyword evidence="3" id="KW-1185">Reference proteome</keyword>
<dbReference type="AlphaFoldDB" id="A0A166K0Y7"/>
<evidence type="ECO:0000313" key="2">
    <source>
        <dbReference type="EMBL" id="KZP21409.1"/>
    </source>
</evidence>
<dbReference type="EMBL" id="KV417547">
    <property type="protein sequence ID" value="KZP21409.1"/>
    <property type="molecule type" value="Genomic_DNA"/>
</dbReference>
<feature type="domain" description="CxC5 like cysteine cluster associated with KDZ" evidence="1">
    <location>
        <begin position="105"/>
        <end position="219"/>
    </location>
</feature>
<accession>A0A166K0Y7</accession>
<proteinExistence type="predicted"/>
<dbReference type="Proteomes" id="UP000076532">
    <property type="component" value="Unassembled WGS sequence"/>
</dbReference>
<dbReference type="InterPro" id="IPR041539">
    <property type="entry name" value="CxC5"/>
</dbReference>